<dbReference type="EMBL" id="GL891303">
    <property type="protein sequence ID" value="EGO58698.1"/>
    <property type="molecule type" value="Genomic_DNA"/>
</dbReference>
<dbReference type="Proteomes" id="UP000008065">
    <property type="component" value="Unassembled WGS sequence"/>
</dbReference>
<evidence type="ECO:0000313" key="2">
    <source>
        <dbReference type="Proteomes" id="UP000008065"/>
    </source>
</evidence>
<evidence type="ECO:0000313" key="1">
    <source>
        <dbReference type="EMBL" id="EGO58698.1"/>
    </source>
</evidence>
<gene>
    <name evidence="1" type="ORF">NEUTE1DRAFT_108297</name>
</gene>
<proteinExistence type="predicted"/>
<dbReference type="AlphaFoldDB" id="F8MGX9"/>
<organism evidence="1 2">
    <name type="scientific">Neurospora tetrasperma (strain FGSC 2508 / ATCC MYA-4615 / P0657)</name>
    <dbReference type="NCBI Taxonomy" id="510951"/>
    <lineage>
        <taxon>Eukaryota</taxon>
        <taxon>Fungi</taxon>
        <taxon>Dikarya</taxon>
        <taxon>Ascomycota</taxon>
        <taxon>Pezizomycotina</taxon>
        <taxon>Sordariomycetes</taxon>
        <taxon>Sordariomycetidae</taxon>
        <taxon>Sordariales</taxon>
        <taxon>Sordariaceae</taxon>
        <taxon>Neurospora</taxon>
    </lineage>
</organism>
<dbReference type="RefSeq" id="XP_009849027.1">
    <property type="nucleotide sequence ID" value="XM_009850725.1"/>
</dbReference>
<dbReference type="GeneID" id="20822401"/>
<reference evidence="2" key="1">
    <citation type="journal article" date="2011" name="Genetics">
        <title>Massive changes in genome architecture accompany the transition to self-fertility in the filamentous fungus Neurospora tetrasperma.</title>
        <authorList>
            <person name="Ellison C.E."/>
            <person name="Stajich J.E."/>
            <person name="Jacobson D.J."/>
            <person name="Natvig D.O."/>
            <person name="Lapidus A."/>
            <person name="Foster B."/>
            <person name="Aerts A."/>
            <person name="Riley R."/>
            <person name="Lindquist E.A."/>
            <person name="Grigoriev I.V."/>
            <person name="Taylor J.W."/>
        </authorList>
    </citation>
    <scope>NUCLEOTIDE SEQUENCE [LARGE SCALE GENOMIC DNA]</scope>
    <source>
        <strain evidence="2">FGSC 2508 / P0657</strain>
    </source>
</reference>
<keyword evidence="2" id="KW-1185">Reference proteome</keyword>
<sequence>MRFRIEDLQVMQFYTIGEREWRVGEALQVCRPYLVVRRGTHQTVETKEMMQCFITTHEWNAHLHLCNKNAMRLGVDAWRSWDSFTLEVDKLACKFNGKVSLLECYHFMTVMVKFVDGITITTIRCLMVLTSQRKDPARIERYCVSNFKSLCDGMVMRGFPTSKGFCLVHIAGCPVDMAKCPQSWDEEPLGYLPESSRVAAGAEVNANLDLLRQTKSPSSLRRHIHFKTGRIAIWDICTRLRGFPSEFASNSWQLNFVRRHTASIHPVATPIDPVVVVGDRVRL</sequence>
<accession>F8MGX9</accession>
<dbReference type="KEGG" id="nte:NEUTE1DRAFT108297"/>
<dbReference type="VEuPathDB" id="FungiDB:NEUTE1DRAFT_108297"/>
<name>F8MGX9_NEUT8</name>
<protein>
    <submittedName>
        <fullName evidence="1">Uncharacterized protein</fullName>
    </submittedName>
</protein>
<dbReference type="HOGENOM" id="CLU_983848_0_0_1"/>